<dbReference type="AlphaFoldDB" id="A0A6L2LDW5"/>
<evidence type="ECO:0000256" key="1">
    <source>
        <dbReference type="SAM" id="MobiDB-lite"/>
    </source>
</evidence>
<evidence type="ECO:0000259" key="2">
    <source>
        <dbReference type="Pfam" id="PF07727"/>
    </source>
</evidence>
<dbReference type="Pfam" id="PF07727">
    <property type="entry name" value="RVT_2"/>
    <property type="match status" value="1"/>
</dbReference>
<evidence type="ECO:0000313" key="3">
    <source>
        <dbReference type="EMBL" id="GEU59329.1"/>
    </source>
</evidence>
<accession>A0A6L2LDW5</accession>
<reference evidence="3" key="1">
    <citation type="journal article" date="2019" name="Sci. Rep.">
        <title>Draft genome of Tanacetum cinerariifolium, the natural source of mosquito coil.</title>
        <authorList>
            <person name="Yamashiro T."/>
            <person name="Shiraishi A."/>
            <person name="Satake H."/>
            <person name="Nakayama K."/>
        </authorList>
    </citation>
    <scope>NUCLEOTIDE SEQUENCE</scope>
</reference>
<sequence>MDVKSAFLNGKLKEKVYVKQPPGFESSEFPNYVCKLDKALYGLKQASKAWCETLSTFLIQNKFVRGRIDNTLFIYRSKGDVPLVQVDQSETRIVTIWSSAGTICPLSKSTPFSNSLPIVSSQGQRLRYQTLTENNSNTSSEVKPGLKTLPLTTLADIQAYLLFKNELAQESDEEDAVGQVSQKVSRVLFKKLTEEQCTQHVEAVLSYASLRASIEGYYRENVDNMEQTDKVLDNVVKEDHVLNNKVTKATEADTEEPPSHTKREHVTIKVDAEKPKSDKAEEEPTRVVLIFITTSSKLRLEPIIDVKMHPNTKPAVLTIYRAKDKRNFQVHNPFKFVDFKVTKLDKLGPISQKRKNTIVKDLMTSLGKIYERLKKILKELKIQSALHAPVLEQASSESSRKNRKHMELEPKIKVLRLECNRSLPDGVPFVNNMVIEEPNYEIFFTDVFGDQAFQRWNDIHKVRVDSLVSYLVIASMIKTLEDSRFGLKLKKLIAEHPDQEKL</sequence>
<comment type="caution">
    <text evidence="3">The sequence shown here is derived from an EMBL/GenBank/DDBJ whole genome shotgun (WGS) entry which is preliminary data.</text>
</comment>
<organism evidence="3">
    <name type="scientific">Tanacetum cinerariifolium</name>
    <name type="common">Dalmatian daisy</name>
    <name type="synonym">Chrysanthemum cinerariifolium</name>
    <dbReference type="NCBI Taxonomy" id="118510"/>
    <lineage>
        <taxon>Eukaryota</taxon>
        <taxon>Viridiplantae</taxon>
        <taxon>Streptophyta</taxon>
        <taxon>Embryophyta</taxon>
        <taxon>Tracheophyta</taxon>
        <taxon>Spermatophyta</taxon>
        <taxon>Magnoliopsida</taxon>
        <taxon>eudicotyledons</taxon>
        <taxon>Gunneridae</taxon>
        <taxon>Pentapetalae</taxon>
        <taxon>asterids</taxon>
        <taxon>campanulids</taxon>
        <taxon>Asterales</taxon>
        <taxon>Asteraceae</taxon>
        <taxon>Asteroideae</taxon>
        <taxon>Anthemideae</taxon>
        <taxon>Anthemidinae</taxon>
        <taxon>Tanacetum</taxon>
    </lineage>
</organism>
<feature type="region of interest" description="Disordered" evidence="1">
    <location>
        <begin position="249"/>
        <end position="280"/>
    </location>
</feature>
<feature type="domain" description="Reverse transcriptase Ty1/copia-type" evidence="2">
    <location>
        <begin position="1"/>
        <end position="75"/>
    </location>
</feature>
<gene>
    <name evidence="3" type="ORF">Tci_031307</name>
</gene>
<dbReference type="EMBL" id="BKCJ010004152">
    <property type="protein sequence ID" value="GEU59329.1"/>
    <property type="molecule type" value="Genomic_DNA"/>
</dbReference>
<name>A0A6L2LDW5_TANCI</name>
<feature type="compositionally biased region" description="Basic and acidic residues" evidence="1">
    <location>
        <begin position="257"/>
        <end position="280"/>
    </location>
</feature>
<protein>
    <submittedName>
        <fullName evidence="3">Retrovirus-related Pol polyprotein from transposon TNT 1-94</fullName>
    </submittedName>
</protein>
<dbReference type="InterPro" id="IPR013103">
    <property type="entry name" value="RVT_2"/>
</dbReference>
<proteinExistence type="predicted"/>